<dbReference type="PANTHER" id="PTHR34384">
    <property type="entry name" value="L-2,3-DIAMINOPROPANOATE--CITRATE LIGASE"/>
    <property type="match status" value="1"/>
</dbReference>
<comment type="caution">
    <text evidence="3">The sequence shown here is derived from an EMBL/GenBank/DDBJ whole genome shotgun (WGS) entry which is preliminary data.</text>
</comment>
<dbReference type="Proteomes" id="UP001465976">
    <property type="component" value="Unassembled WGS sequence"/>
</dbReference>
<dbReference type="Pfam" id="PF06276">
    <property type="entry name" value="FhuF"/>
    <property type="match status" value="1"/>
</dbReference>
<evidence type="ECO:0000259" key="2">
    <source>
        <dbReference type="Pfam" id="PF06276"/>
    </source>
</evidence>
<dbReference type="InterPro" id="IPR022770">
    <property type="entry name" value="IucA/IucC-like_C"/>
</dbReference>
<dbReference type="EMBL" id="JBAHYK010000042">
    <property type="protein sequence ID" value="KAL0579987.1"/>
    <property type="molecule type" value="Genomic_DNA"/>
</dbReference>
<reference evidence="3 4" key="1">
    <citation type="submission" date="2024-02" db="EMBL/GenBank/DDBJ databases">
        <title>A draft genome for the cacao thread blight pathogen Marasmius crinis-equi.</title>
        <authorList>
            <person name="Cohen S.P."/>
            <person name="Baruah I.K."/>
            <person name="Amoako-Attah I."/>
            <person name="Bukari Y."/>
            <person name="Meinhardt L.W."/>
            <person name="Bailey B.A."/>
        </authorList>
    </citation>
    <scope>NUCLEOTIDE SEQUENCE [LARGE SCALE GENOMIC DNA]</scope>
    <source>
        <strain evidence="3 4">GH-76</strain>
    </source>
</reference>
<feature type="domain" description="Aerobactin siderophore biosynthesis IucA/IucC-like C-terminal" evidence="2">
    <location>
        <begin position="437"/>
        <end position="590"/>
    </location>
</feature>
<sequence>MPPTTGLSSPYRRALFAVSSRLISCLVTESLLPAYYLPVDAGRINSGVTGVMVVLSTRLATEQPKGVPALKSEDVFAIIPLRSAPVLKNGTRHRHGYPIQLIDPLDIHPGIYELEDATGDATTMAILGSTSRAIDDDTAALTVIDPPDTLWRRFAKNKCLEESIWTTVENELISSLYWQKLAFERPPRLPSLASPAIEWEQSLVSGHPTHPMHRTRLSPSVLTDYGWYTPTIRFAKASRKDFRIQGPFIEVMNDLFRNIEGLRPFVNIGDHDHIIMPIHELQLEKIITTFPNVEVLPPEVSVQASSQANVRTVVFPELSGKALKLAAGVKISSALRTITHFTADFGPRFSRDIVPRLSINPEILTIEHESASAIYRGVDPDVAKHFTAVIRDVYVPKPGENVIVCAALLDWGHSGVSEGASAVEHLFGLDTELKRKTFLEQYIQIICEAFIPPLVHNGVAFEAHAQNVLARFDTTSGELLGFVVRDFGGLGIHPETLRASTGVDFEFLPDHCVVEKTLEDAYPKLYHALIHNHLQRLIRLLGMHHNGVGWEMLRKHLTAVIPRGHGLHEAWMGSGKDLLPGKCLMRMKLEGLYRDNVYSPFPNLIQYRGSDDPTKK</sequence>
<dbReference type="Pfam" id="PF04183">
    <property type="entry name" value="IucA_IucC"/>
    <property type="match status" value="1"/>
</dbReference>
<feature type="domain" description="Aerobactin siderophore biosynthesis IucA/IucC N-terminal" evidence="1">
    <location>
        <begin position="197"/>
        <end position="409"/>
    </location>
</feature>
<accession>A0ABR3FXC5</accession>
<dbReference type="PANTHER" id="PTHR34384:SF5">
    <property type="entry name" value="L-2,3-DIAMINOPROPANOATE--CITRATE LIGASE"/>
    <property type="match status" value="1"/>
</dbReference>
<gene>
    <name evidence="3" type="ORF">V5O48_001990</name>
</gene>
<protein>
    <recommendedName>
        <fullName evidence="5">IucC family-domain-containing protein</fullName>
    </recommendedName>
</protein>
<organism evidence="3 4">
    <name type="scientific">Marasmius crinis-equi</name>
    <dbReference type="NCBI Taxonomy" id="585013"/>
    <lineage>
        <taxon>Eukaryota</taxon>
        <taxon>Fungi</taxon>
        <taxon>Dikarya</taxon>
        <taxon>Basidiomycota</taxon>
        <taxon>Agaricomycotina</taxon>
        <taxon>Agaricomycetes</taxon>
        <taxon>Agaricomycetidae</taxon>
        <taxon>Agaricales</taxon>
        <taxon>Marasmiineae</taxon>
        <taxon>Marasmiaceae</taxon>
        <taxon>Marasmius</taxon>
    </lineage>
</organism>
<dbReference type="InterPro" id="IPR007310">
    <property type="entry name" value="Aerobactin_biosyn_IucA/IucC_N"/>
</dbReference>
<dbReference type="Gene3D" id="1.10.510.40">
    <property type="match status" value="1"/>
</dbReference>
<evidence type="ECO:0000313" key="4">
    <source>
        <dbReference type="Proteomes" id="UP001465976"/>
    </source>
</evidence>
<evidence type="ECO:0000259" key="1">
    <source>
        <dbReference type="Pfam" id="PF04183"/>
    </source>
</evidence>
<keyword evidence="4" id="KW-1185">Reference proteome</keyword>
<evidence type="ECO:0008006" key="5">
    <source>
        <dbReference type="Google" id="ProtNLM"/>
    </source>
</evidence>
<name>A0ABR3FXC5_9AGAR</name>
<proteinExistence type="predicted"/>
<dbReference type="InterPro" id="IPR037455">
    <property type="entry name" value="LucA/IucC-like"/>
</dbReference>
<evidence type="ECO:0000313" key="3">
    <source>
        <dbReference type="EMBL" id="KAL0579987.1"/>
    </source>
</evidence>